<protein>
    <submittedName>
        <fullName evidence="2">Membrane protein</fullName>
    </submittedName>
</protein>
<reference evidence="2 3" key="1">
    <citation type="submission" date="2014-10" db="EMBL/GenBank/DDBJ databases">
        <title>Genome sequence of Erwinia typographi M043b.</title>
        <authorList>
            <person name="Chan K.-G."/>
            <person name="Tan W.-S."/>
        </authorList>
    </citation>
    <scope>NUCLEOTIDE SEQUENCE [LARGE SCALE GENOMIC DNA]</scope>
    <source>
        <strain evidence="2 3">M043b</strain>
    </source>
</reference>
<keyword evidence="1" id="KW-1133">Transmembrane helix</keyword>
<evidence type="ECO:0000313" key="3">
    <source>
        <dbReference type="Proteomes" id="UP000030351"/>
    </source>
</evidence>
<evidence type="ECO:0000256" key="1">
    <source>
        <dbReference type="SAM" id="Phobius"/>
    </source>
</evidence>
<accession>A0A0A3ZDU7</accession>
<sequence>MYGVNRTKYYKLLGEFQKNNTFPAPYSFHCLTGFFGAMPIAYFFLNLNKKKKIFFLKRDSNSYIFFDKRNSELIKWMPAFYYSSITSTICCALIVAIAASLEMKDKFFP</sequence>
<keyword evidence="1" id="KW-0472">Membrane</keyword>
<comment type="caution">
    <text evidence="2">The sequence shown here is derived from an EMBL/GenBank/DDBJ whole genome shotgun (WGS) entry which is preliminary data.</text>
</comment>
<evidence type="ECO:0000313" key="2">
    <source>
        <dbReference type="EMBL" id="KGT95979.1"/>
    </source>
</evidence>
<gene>
    <name evidence="2" type="ORF">NG99_00935</name>
</gene>
<feature type="transmembrane region" description="Helical" evidence="1">
    <location>
        <begin position="79"/>
        <end position="101"/>
    </location>
</feature>
<dbReference type="EMBL" id="JRUQ01000005">
    <property type="protein sequence ID" value="KGT95979.1"/>
    <property type="molecule type" value="Genomic_DNA"/>
</dbReference>
<dbReference type="eggNOG" id="ENOG503304K">
    <property type="taxonomic scope" value="Bacteria"/>
</dbReference>
<proteinExistence type="predicted"/>
<name>A0A0A3ZDU7_9GAMM</name>
<feature type="transmembrane region" description="Helical" evidence="1">
    <location>
        <begin position="26"/>
        <end position="45"/>
    </location>
</feature>
<organism evidence="2 3">
    <name type="scientific">Erwinia typographi</name>
    <dbReference type="NCBI Taxonomy" id="371042"/>
    <lineage>
        <taxon>Bacteria</taxon>
        <taxon>Pseudomonadati</taxon>
        <taxon>Pseudomonadota</taxon>
        <taxon>Gammaproteobacteria</taxon>
        <taxon>Enterobacterales</taxon>
        <taxon>Erwiniaceae</taxon>
        <taxon>Erwinia</taxon>
    </lineage>
</organism>
<keyword evidence="3" id="KW-1185">Reference proteome</keyword>
<keyword evidence="1" id="KW-0812">Transmembrane</keyword>
<dbReference type="Proteomes" id="UP000030351">
    <property type="component" value="Unassembled WGS sequence"/>
</dbReference>
<dbReference type="AlphaFoldDB" id="A0A0A3ZDU7"/>
<dbReference type="OrthoDB" id="6520138at2"/>